<dbReference type="GO" id="GO:0000981">
    <property type="term" value="F:DNA-binding transcription factor activity, RNA polymerase II-specific"/>
    <property type="evidence" value="ECO:0007669"/>
    <property type="project" value="InterPro"/>
</dbReference>
<evidence type="ECO:0000256" key="10">
    <source>
        <dbReference type="SAM" id="MobiDB-lite"/>
    </source>
</evidence>
<dbReference type="GO" id="GO:0005634">
    <property type="term" value="C:nucleus"/>
    <property type="evidence" value="ECO:0007669"/>
    <property type="project" value="UniProtKB-SubCell"/>
</dbReference>
<dbReference type="InterPro" id="IPR050762">
    <property type="entry name" value="HD-ZIP_Homeobox_LZ_Class_II"/>
</dbReference>
<evidence type="ECO:0000313" key="13">
    <source>
        <dbReference type="Proteomes" id="UP000224567"/>
    </source>
</evidence>
<sequence>MELGLTLGDANTVATTTTTTTTTTSFLSKKNVCDDHEKKKGLGFCMALGINSSSSGKILQQDEENEEENTSEEGTNNGTVPVQLDLLPLVPVPTPAPPLKSLHWSSDNGSSENGSSGNGGLPAARGFDVNRLPAVGMEEVTSPNSVASSFRMEFGLFKNCVNIIGVGNKRSSDSAGGNDGGDPERASSRASDEDENGVNTRKKLRLSKEQSAYLEESFKEHHTLNPKQKQALAKQLNLRQRQVEVWFQNRRARTKLKQTEVDCEYLKRCCETLTEENRRLHKELQELRALKTSNPFYMQLPATTLTMCPSCERVASTTTSAPAAAAPPIIATGTTTTTTTTKAPSTTTTTTATNDNIPKAIPFLNSRPRFFPFTTTTTNNNPSHSHQSAAS</sequence>
<dbReference type="SMART" id="SM00340">
    <property type="entry name" value="HALZ"/>
    <property type="match status" value="1"/>
</dbReference>
<evidence type="ECO:0000313" key="12">
    <source>
        <dbReference type="EMBL" id="PHT60165.1"/>
    </source>
</evidence>
<feature type="compositionally biased region" description="Low complexity" evidence="10">
    <location>
        <begin position="334"/>
        <end position="353"/>
    </location>
</feature>
<dbReference type="Proteomes" id="UP000224567">
    <property type="component" value="Unassembled WGS sequence"/>
</dbReference>
<keyword evidence="3" id="KW-0805">Transcription regulation</keyword>
<comment type="similarity">
    <text evidence="2">Belongs to the HD-ZIP homeobox family. Class II subfamily.</text>
</comment>
<feature type="compositionally biased region" description="Low complexity" evidence="10">
    <location>
        <begin position="105"/>
        <end position="115"/>
    </location>
</feature>
<reference evidence="12 13" key="1">
    <citation type="journal article" date="2017" name="Genome Biol.">
        <title>New reference genome sequences of hot pepper reveal the massive evolution of plant disease-resistance genes by retroduplication.</title>
        <authorList>
            <person name="Kim S."/>
            <person name="Park J."/>
            <person name="Yeom S.I."/>
            <person name="Kim Y.M."/>
            <person name="Seo E."/>
            <person name="Kim K.T."/>
            <person name="Kim M.S."/>
            <person name="Lee J.M."/>
            <person name="Cheong K."/>
            <person name="Shin H.S."/>
            <person name="Kim S.B."/>
            <person name="Han K."/>
            <person name="Lee J."/>
            <person name="Park M."/>
            <person name="Lee H.A."/>
            <person name="Lee H.Y."/>
            <person name="Lee Y."/>
            <person name="Oh S."/>
            <person name="Lee J.H."/>
            <person name="Choi E."/>
            <person name="Choi E."/>
            <person name="Lee S.E."/>
            <person name="Jeon J."/>
            <person name="Kim H."/>
            <person name="Choi G."/>
            <person name="Song H."/>
            <person name="Lee J."/>
            <person name="Lee S.C."/>
            <person name="Kwon J.K."/>
            <person name="Lee H.Y."/>
            <person name="Koo N."/>
            <person name="Hong Y."/>
            <person name="Kim R.W."/>
            <person name="Kang W.H."/>
            <person name="Huh J.H."/>
            <person name="Kang B.C."/>
            <person name="Yang T.J."/>
            <person name="Lee Y.H."/>
            <person name="Bennetzen J.L."/>
            <person name="Choi D."/>
        </authorList>
    </citation>
    <scope>NUCLEOTIDE SEQUENCE [LARGE SCALE GENOMIC DNA]</scope>
    <source>
        <strain evidence="13">cv. PBC81</strain>
    </source>
</reference>
<evidence type="ECO:0000256" key="7">
    <source>
        <dbReference type="ARBA" id="ARBA00023242"/>
    </source>
</evidence>
<evidence type="ECO:0000256" key="8">
    <source>
        <dbReference type="PROSITE-ProRule" id="PRU00108"/>
    </source>
</evidence>
<dbReference type="Gene3D" id="1.10.10.60">
    <property type="entry name" value="Homeodomain-like"/>
    <property type="match status" value="1"/>
</dbReference>
<dbReference type="STRING" id="33114.A0A2G2XRN9"/>
<feature type="region of interest" description="Disordered" evidence="10">
    <location>
        <begin position="334"/>
        <end position="361"/>
    </location>
</feature>
<dbReference type="InterPro" id="IPR003106">
    <property type="entry name" value="Leu_zip_homeo"/>
</dbReference>
<dbReference type="Pfam" id="PF00046">
    <property type="entry name" value="Homeodomain"/>
    <property type="match status" value="1"/>
</dbReference>
<feature type="compositionally biased region" description="Acidic residues" evidence="10">
    <location>
        <begin position="61"/>
        <end position="71"/>
    </location>
</feature>
<evidence type="ECO:0000259" key="11">
    <source>
        <dbReference type="PROSITE" id="PS50071"/>
    </source>
</evidence>
<dbReference type="SUPFAM" id="SSF46689">
    <property type="entry name" value="Homeodomain-like"/>
    <property type="match status" value="1"/>
</dbReference>
<evidence type="ECO:0000256" key="4">
    <source>
        <dbReference type="ARBA" id="ARBA00023125"/>
    </source>
</evidence>
<keyword evidence="13" id="KW-1185">Reference proteome</keyword>
<dbReference type="PROSITE" id="PS00027">
    <property type="entry name" value="HOMEOBOX_1"/>
    <property type="match status" value="1"/>
</dbReference>
<dbReference type="EMBL" id="MLFT02000001">
    <property type="protein sequence ID" value="PHT60165.1"/>
    <property type="molecule type" value="Genomic_DNA"/>
</dbReference>
<dbReference type="InterPro" id="IPR001356">
    <property type="entry name" value="HD"/>
</dbReference>
<dbReference type="CDD" id="cd00086">
    <property type="entry name" value="homeodomain"/>
    <property type="match status" value="1"/>
</dbReference>
<dbReference type="OrthoDB" id="6159439at2759"/>
<evidence type="ECO:0000256" key="9">
    <source>
        <dbReference type="RuleBase" id="RU000682"/>
    </source>
</evidence>
<proteinExistence type="inferred from homology"/>
<evidence type="ECO:0000256" key="2">
    <source>
        <dbReference type="ARBA" id="ARBA00006074"/>
    </source>
</evidence>
<evidence type="ECO:0000256" key="6">
    <source>
        <dbReference type="ARBA" id="ARBA00023163"/>
    </source>
</evidence>
<dbReference type="Pfam" id="PF02183">
    <property type="entry name" value="HALZ"/>
    <property type="match status" value="1"/>
</dbReference>
<accession>A0A2G2XRN9</accession>
<reference evidence="13" key="2">
    <citation type="journal article" date="2017" name="J. Anim. Genet.">
        <title>Multiple reference genome sequences of hot pepper reveal the massive evolution of plant disease resistance genes by retroduplication.</title>
        <authorList>
            <person name="Kim S."/>
            <person name="Park J."/>
            <person name="Yeom S.-I."/>
            <person name="Kim Y.-M."/>
            <person name="Seo E."/>
            <person name="Kim K.-T."/>
            <person name="Kim M.-S."/>
            <person name="Lee J.M."/>
            <person name="Cheong K."/>
            <person name="Shin H.-S."/>
            <person name="Kim S.-B."/>
            <person name="Han K."/>
            <person name="Lee J."/>
            <person name="Park M."/>
            <person name="Lee H.-A."/>
            <person name="Lee H.-Y."/>
            <person name="Lee Y."/>
            <person name="Oh S."/>
            <person name="Lee J.H."/>
            <person name="Choi E."/>
            <person name="Choi E."/>
            <person name="Lee S.E."/>
            <person name="Jeon J."/>
            <person name="Kim H."/>
            <person name="Choi G."/>
            <person name="Song H."/>
            <person name="Lee J."/>
            <person name="Lee S.-C."/>
            <person name="Kwon J.-K."/>
            <person name="Lee H.-Y."/>
            <person name="Koo N."/>
            <person name="Hong Y."/>
            <person name="Kim R.W."/>
            <person name="Kang W.-H."/>
            <person name="Huh J.H."/>
            <person name="Kang B.-C."/>
            <person name="Yang T.-J."/>
            <person name="Lee Y.-H."/>
            <person name="Bennetzen J.L."/>
            <person name="Choi D."/>
        </authorList>
    </citation>
    <scope>NUCLEOTIDE SEQUENCE [LARGE SCALE GENOMIC DNA]</scope>
    <source>
        <strain evidence="13">cv. PBC81</strain>
    </source>
</reference>
<name>A0A2G2XRN9_CAPBA</name>
<feature type="compositionally biased region" description="Low complexity" evidence="10">
    <location>
        <begin position="72"/>
        <end position="89"/>
    </location>
</feature>
<dbReference type="AlphaFoldDB" id="A0A2G2XRN9"/>
<evidence type="ECO:0000256" key="5">
    <source>
        <dbReference type="ARBA" id="ARBA00023155"/>
    </source>
</evidence>
<comment type="subcellular location">
    <subcellularLocation>
        <location evidence="1 8 9">Nucleus</location>
    </subcellularLocation>
</comment>
<feature type="compositionally biased region" description="Basic and acidic residues" evidence="10">
    <location>
        <begin position="182"/>
        <end position="191"/>
    </location>
</feature>
<keyword evidence="5 8" id="KW-0371">Homeobox</keyword>
<dbReference type="InterPro" id="IPR017970">
    <property type="entry name" value="Homeobox_CS"/>
</dbReference>
<feature type="region of interest" description="Disordered" evidence="10">
    <location>
        <begin position="168"/>
        <end position="206"/>
    </location>
</feature>
<feature type="DNA-binding region" description="Homeobox" evidence="8">
    <location>
        <begin position="199"/>
        <end position="258"/>
    </location>
</feature>
<comment type="caution">
    <text evidence="12">The sequence shown here is derived from an EMBL/GenBank/DDBJ whole genome shotgun (WGS) entry which is preliminary data.</text>
</comment>
<dbReference type="CDD" id="cd14686">
    <property type="entry name" value="bZIP"/>
    <property type="match status" value="1"/>
</dbReference>
<feature type="domain" description="Homeobox" evidence="11">
    <location>
        <begin position="197"/>
        <end position="257"/>
    </location>
</feature>
<evidence type="ECO:0000256" key="1">
    <source>
        <dbReference type="ARBA" id="ARBA00004123"/>
    </source>
</evidence>
<dbReference type="PANTHER" id="PTHR45714:SF79">
    <property type="entry name" value="HOMEOBOX ASSOCIATED LEUCINE ZIPPER PROTEIN"/>
    <property type="match status" value="1"/>
</dbReference>
<dbReference type="FunFam" id="1.10.10.60:FF:000577">
    <property type="entry name" value="Homeobox-leucine zipper protein 18"/>
    <property type="match status" value="1"/>
</dbReference>
<feature type="region of interest" description="Disordered" evidence="10">
    <location>
        <begin position="55"/>
        <end position="125"/>
    </location>
</feature>
<keyword evidence="6" id="KW-0804">Transcription</keyword>
<gene>
    <name evidence="12" type="ORF">CQW23_02528</name>
</gene>
<organism evidence="12 13">
    <name type="scientific">Capsicum baccatum</name>
    <name type="common">Peruvian pepper</name>
    <dbReference type="NCBI Taxonomy" id="33114"/>
    <lineage>
        <taxon>Eukaryota</taxon>
        <taxon>Viridiplantae</taxon>
        <taxon>Streptophyta</taxon>
        <taxon>Embryophyta</taxon>
        <taxon>Tracheophyta</taxon>
        <taxon>Spermatophyta</taxon>
        <taxon>Magnoliopsida</taxon>
        <taxon>eudicotyledons</taxon>
        <taxon>Gunneridae</taxon>
        <taxon>Pentapetalae</taxon>
        <taxon>asterids</taxon>
        <taxon>lamiids</taxon>
        <taxon>Solanales</taxon>
        <taxon>Solanaceae</taxon>
        <taxon>Solanoideae</taxon>
        <taxon>Capsiceae</taxon>
        <taxon>Capsicum</taxon>
    </lineage>
</organism>
<dbReference type="PROSITE" id="PS50071">
    <property type="entry name" value="HOMEOBOX_2"/>
    <property type="match status" value="1"/>
</dbReference>
<protein>
    <submittedName>
        <fullName evidence="12">Homeobox-leucine zipper protein HOX27</fullName>
    </submittedName>
</protein>
<dbReference type="InterPro" id="IPR009057">
    <property type="entry name" value="Homeodomain-like_sf"/>
</dbReference>
<dbReference type="GO" id="GO:0043565">
    <property type="term" value="F:sequence-specific DNA binding"/>
    <property type="evidence" value="ECO:0007669"/>
    <property type="project" value="InterPro"/>
</dbReference>
<dbReference type="PANTHER" id="PTHR45714">
    <property type="entry name" value="HOMEOBOX-LEUCINE ZIPPER PROTEIN HAT14"/>
    <property type="match status" value="1"/>
</dbReference>
<keyword evidence="7 8" id="KW-0539">Nucleus</keyword>
<evidence type="ECO:0000256" key="3">
    <source>
        <dbReference type="ARBA" id="ARBA00023015"/>
    </source>
</evidence>
<keyword evidence="4 8" id="KW-0238">DNA-binding</keyword>
<dbReference type="SMART" id="SM00389">
    <property type="entry name" value="HOX"/>
    <property type="match status" value="1"/>
</dbReference>